<evidence type="ECO:0000256" key="1">
    <source>
        <dbReference type="SAM" id="MobiDB-lite"/>
    </source>
</evidence>
<organism evidence="2 3">
    <name type="scientific">Pristionchus mayeri</name>
    <dbReference type="NCBI Taxonomy" id="1317129"/>
    <lineage>
        <taxon>Eukaryota</taxon>
        <taxon>Metazoa</taxon>
        <taxon>Ecdysozoa</taxon>
        <taxon>Nematoda</taxon>
        <taxon>Chromadorea</taxon>
        <taxon>Rhabditida</taxon>
        <taxon>Rhabditina</taxon>
        <taxon>Diplogasteromorpha</taxon>
        <taxon>Diplogasteroidea</taxon>
        <taxon>Neodiplogasteridae</taxon>
        <taxon>Pristionchus</taxon>
    </lineage>
</organism>
<evidence type="ECO:0000313" key="3">
    <source>
        <dbReference type="Proteomes" id="UP001328107"/>
    </source>
</evidence>
<reference evidence="3" key="1">
    <citation type="submission" date="2022-10" db="EMBL/GenBank/DDBJ databases">
        <title>Genome assembly of Pristionchus species.</title>
        <authorList>
            <person name="Yoshida K."/>
            <person name="Sommer R.J."/>
        </authorList>
    </citation>
    <scope>NUCLEOTIDE SEQUENCE [LARGE SCALE GENOMIC DNA]</scope>
    <source>
        <strain evidence="3">RS5460</strain>
    </source>
</reference>
<proteinExistence type="predicted"/>
<dbReference type="EMBL" id="BTRK01000003">
    <property type="protein sequence ID" value="GMR41697.1"/>
    <property type="molecule type" value="Genomic_DNA"/>
</dbReference>
<protein>
    <submittedName>
        <fullName evidence="2">Uncharacterized protein</fullName>
    </submittedName>
</protein>
<dbReference type="Proteomes" id="UP001328107">
    <property type="component" value="Unassembled WGS sequence"/>
</dbReference>
<sequence>SVIEMRLSSAVWGNLNRKHWNRRVWEVGYKGPLMPQQKATGRPDYAISGNMVALTRERFTREFGVMKMLAQPYIEEPAEQHYLQSKGVQSLKELREMEEQKIKDRTMPSKPKPKSPSGLKRRGNVGTLLHEHRTVEDSLGYLINRNRWD</sequence>
<keyword evidence="3" id="KW-1185">Reference proteome</keyword>
<feature type="non-terminal residue" evidence="2">
    <location>
        <position position="1"/>
    </location>
</feature>
<gene>
    <name evidence="2" type="ORF">PMAYCL1PPCAC_11892</name>
</gene>
<accession>A0AAN4ZNU6</accession>
<name>A0AAN4ZNU6_9BILA</name>
<feature type="region of interest" description="Disordered" evidence="1">
    <location>
        <begin position="99"/>
        <end position="126"/>
    </location>
</feature>
<comment type="caution">
    <text evidence="2">The sequence shown here is derived from an EMBL/GenBank/DDBJ whole genome shotgun (WGS) entry which is preliminary data.</text>
</comment>
<evidence type="ECO:0000313" key="2">
    <source>
        <dbReference type="EMBL" id="GMR41697.1"/>
    </source>
</evidence>
<dbReference type="AlphaFoldDB" id="A0AAN4ZNU6"/>